<dbReference type="Proteomes" id="UP001060066">
    <property type="component" value="Segment"/>
</dbReference>
<dbReference type="EC" id="2.7.7.48" evidence="1"/>
<dbReference type="InterPro" id="IPR005093">
    <property type="entry name" value="RNArep_beta"/>
</dbReference>
<evidence type="ECO:0000256" key="8">
    <source>
        <dbReference type="ARBA" id="ARBA00048744"/>
    </source>
</evidence>
<feature type="domain" description="RdRp catalytic" evidence="9">
    <location>
        <begin position="336"/>
        <end position="484"/>
    </location>
</feature>
<evidence type="ECO:0000256" key="5">
    <source>
        <dbReference type="ARBA" id="ARBA00022741"/>
    </source>
</evidence>
<evidence type="ECO:0000259" key="9">
    <source>
        <dbReference type="PROSITE" id="PS50522"/>
    </source>
</evidence>
<keyword evidence="5" id="KW-0547">Nucleotide-binding</keyword>
<keyword evidence="3" id="KW-0808">Transferase</keyword>
<proteinExistence type="predicted"/>
<accession>A0ABY3SU40</accession>
<evidence type="ECO:0000313" key="10">
    <source>
        <dbReference type="EMBL" id="UJQ85430.1"/>
    </source>
</evidence>
<dbReference type="EMBL" id="MZ679661">
    <property type="protein sequence ID" value="UJQ85430.1"/>
    <property type="molecule type" value="Genomic_RNA"/>
</dbReference>
<evidence type="ECO:0000256" key="1">
    <source>
        <dbReference type="ARBA" id="ARBA00012494"/>
    </source>
</evidence>
<evidence type="ECO:0000256" key="3">
    <source>
        <dbReference type="ARBA" id="ARBA00022679"/>
    </source>
</evidence>
<reference evidence="10" key="2">
    <citation type="journal article" date="2022" name="Nat. Microbiol.">
        <title>RNA viromes from terrestrial sites across China expand environmental viral diversity.</title>
        <authorList>
            <person name="Chiapello M."/>
            <person name="Rodriguez-Romero J."/>
            <person name="Ayllon M.A."/>
            <person name="Turina M."/>
        </authorList>
    </citation>
    <scope>NUCLEOTIDE SEQUENCE</scope>
    <source>
        <strain evidence="10">251-k141_302475</strain>
    </source>
</reference>
<keyword evidence="2" id="KW-0696">RNA-directed RNA polymerase</keyword>
<evidence type="ECO:0000256" key="6">
    <source>
        <dbReference type="ARBA" id="ARBA00022953"/>
    </source>
</evidence>
<keyword evidence="6" id="KW-0693">Viral RNA replication</keyword>
<evidence type="ECO:0000313" key="11">
    <source>
        <dbReference type="Proteomes" id="UP001060066"/>
    </source>
</evidence>
<dbReference type="Pfam" id="PF03431">
    <property type="entry name" value="RNA_replicase_B"/>
    <property type="match status" value="1"/>
</dbReference>
<dbReference type="PROSITE" id="PS50522">
    <property type="entry name" value="RDRP_PHAGE"/>
    <property type="match status" value="1"/>
</dbReference>
<evidence type="ECO:0000256" key="2">
    <source>
        <dbReference type="ARBA" id="ARBA00022484"/>
    </source>
</evidence>
<sequence length="642" mass="71730">MTKSLVTYCLDVTKAVLADHLSFVPAARRGVERDISRLSSLAQTRGLPLFTLDLPALGKHFDKCLSDGLYVKPDLPISRSIKASPAIPRLFSGLLEEVFEPSGRVRKDACIQSIATLRQVYNLAKKLKIECKRSRTAEAVREFYAIESELIPPTLDWLVEFDFDAEDAEDLSLRTFRDPGGPLFPQWNPGKPHIEETCQKVFDIIFGMMQPFSAASSSFRHGHGAVSDGKLGEFFKYDFPTWSDRLDSVFPSAEFAFANYLTWAAAASQGTTPRREEVPSTVLSVPKTQKGPRLIAKEPTANQFCQQAILAYLEEQISQSWLGIPIKLRDQTQNQLFAKRASETGSHWTVDLSSASDRLSCRLFERVCRRNPTLLNAVRASRSAYSIQKIDKRLPKMLALKKLATMGNASIFPLQSIVFCGMAVAAVCISRQLYPTILNLRKIAREVSVFGDDIIVPTDAGHLLVGMLQHFQLKVNISKTHATGKFRESCGVEVYDGVDVTPAYLQLPPNRRQPASVLSAIDVSNNLFKKGLWKAADHVKRLVPTNEVLVVAPGAECVGFLSFVGSPKYRTYWDDDLQLEYVRGLTLTSKVERTEPNTDGMLLQYFTEGTELPPFSEWRSGYTCRPRQALRRGRVPVRQLAG</sequence>
<evidence type="ECO:0000256" key="7">
    <source>
        <dbReference type="ARBA" id="ARBA00030248"/>
    </source>
</evidence>
<name>A0ABY3SU40_9VIRU</name>
<comment type="catalytic activity">
    <reaction evidence="8">
        <text>RNA(n) + a ribonucleoside 5'-triphosphate = RNA(n+1) + diphosphate</text>
        <dbReference type="Rhea" id="RHEA:21248"/>
        <dbReference type="Rhea" id="RHEA-COMP:14527"/>
        <dbReference type="Rhea" id="RHEA-COMP:17342"/>
        <dbReference type="ChEBI" id="CHEBI:33019"/>
        <dbReference type="ChEBI" id="CHEBI:61557"/>
        <dbReference type="ChEBI" id="CHEBI:140395"/>
        <dbReference type="EC" id="2.7.7.48"/>
    </reaction>
</comment>
<reference evidence="10" key="1">
    <citation type="submission" date="2021-05" db="EMBL/GenBank/DDBJ databases">
        <authorList>
            <person name="Chen Y.-M."/>
            <person name="Zhang Y.-Z."/>
        </authorList>
    </citation>
    <scope>NUCLEOTIDE SEQUENCE</scope>
    <source>
        <strain evidence="10">251-k141_302475</strain>
    </source>
</reference>
<keyword evidence="11" id="KW-1185">Reference proteome</keyword>
<organism evidence="10 11">
    <name type="scientific">Leviviridae sp</name>
    <dbReference type="NCBI Taxonomy" id="2027243"/>
    <lineage>
        <taxon>Viruses</taxon>
        <taxon>Riboviria</taxon>
        <taxon>Orthornavirae</taxon>
        <taxon>Lenarviricota</taxon>
        <taxon>Leviviricetes</taxon>
        <taxon>Norzivirales</taxon>
        <taxon>Fiersviridae</taxon>
    </lineage>
</organism>
<protein>
    <recommendedName>
        <fullName evidence="1">RNA-directed RNA polymerase</fullName>
        <ecNumber evidence="1">2.7.7.48</ecNumber>
    </recommendedName>
    <alternativeName>
        <fullName evidence="7">RNA replicase beta chain</fullName>
    </alternativeName>
</protein>
<evidence type="ECO:0000256" key="4">
    <source>
        <dbReference type="ARBA" id="ARBA00022695"/>
    </source>
</evidence>
<dbReference type="InterPro" id="IPR007096">
    <property type="entry name" value="RNA-dir_Rpol_cat_phage"/>
</dbReference>
<keyword evidence="4" id="KW-0548">Nucleotidyltransferase</keyword>